<reference evidence="1 2" key="1">
    <citation type="submission" date="2013-08" db="EMBL/GenBank/DDBJ databases">
        <authorList>
            <person name="Huang J."/>
            <person name="Wang G."/>
        </authorList>
    </citation>
    <scope>NUCLEOTIDE SEQUENCE [LARGE SCALE GENOMIC DNA]</scope>
    <source>
        <strain evidence="1 2">JSM 076056</strain>
    </source>
</reference>
<evidence type="ECO:0000313" key="2">
    <source>
        <dbReference type="Proteomes" id="UP000030528"/>
    </source>
</evidence>
<comment type="caution">
    <text evidence="1">The sequence shown here is derived from an EMBL/GenBank/DDBJ whole genome shotgun (WGS) entry which is preliminary data.</text>
</comment>
<dbReference type="OrthoDB" id="2376915at2"/>
<dbReference type="eggNOG" id="ENOG503339I">
    <property type="taxonomic scope" value="Bacteria"/>
</dbReference>
<keyword evidence="2" id="KW-1185">Reference proteome</keyword>
<organism evidence="1 2">
    <name type="scientific">Pontibacillus halophilus JSM 076056 = DSM 19796</name>
    <dbReference type="NCBI Taxonomy" id="1385510"/>
    <lineage>
        <taxon>Bacteria</taxon>
        <taxon>Bacillati</taxon>
        <taxon>Bacillota</taxon>
        <taxon>Bacilli</taxon>
        <taxon>Bacillales</taxon>
        <taxon>Bacillaceae</taxon>
        <taxon>Pontibacillus</taxon>
    </lineage>
</organism>
<name>A0A0A5GKF0_9BACI</name>
<proteinExistence type="predicted"/>
<gene>
    <name evidence="1" type="ORF">N781_00725</name>
</gene>
<dbReference type="RefSeq" id="WP_026799143.1">
    <property type="nucleotide sequence ID" value="NZ_AULI01000001.1"/>
</dbReference>
<accession>A0A0A5GKF0</accession>
<sequence length="91" mass="9923">MVVLSPKFVIGHIRIGTVEGASCVNVGNNSPSHFQNHKKHNQGFGSVTGDRNQLDGLNSLLSDAAFMDFLAQCQDENVPDWVKDLIQNKAT</sequence>
<dbReference type="Proteomes" id="UP000030528">
    <property type="component" value="Unassembled WGS sequence"/>
</dbReference>
<dbReference type="STRING" id="1385510.GCA_000425205_00333"/>
<protein>
    <submittedName>
        <fullName evidence="1">Uncharacterized protein</fullName>
    </submittedName>
</protein>
<evidence type="ECO:0000313" key="1">
    <source>
        <dbReference type="EMBL" id="KGX93761.1"/>
    </source>
</evidence>
<dbReference type="AlphaFoldDB" id="A0A0A5GKF0"/>
<dbReference type="EMBL" id="AVPE01000001">
    <property type="protein sequence ID" value="KGX93761.1"/>
    <property type="molecule type" value="Genomic_DNA"/>
</dbReference>